<evidence type="ECO:0000256" key="4">
    <source>
        <dbReference type="ARBA" id="ARBA00022741"/>
    </source>
</evidence>
<evidence type="ECO:0000259" key="9">
    <source>
        <dbReference type="Pfam" id="PF00749"/>
    </source>
</evidence>
<comment type="caution">
    <text evidence="8">Lacks conserved residue(s) required for the propagation of feature annotation.</text>
</comment>
<dbReference type="EC" id="6.1.1.17" evidence="8"/>
<keyword evidence="6 8" id="KW-0648">Protein biosynthesis</keyword>
<gene>
    <name evidence="8" type="primary">gltX</name>
    <name evidence="11" type="ORF">BSZ37_16275</name>
</gene>
<feature type="short sequence motif" description="'HIGH' region" evidence="8">
    <location>
        <begin position="12"/>
        <end position="22"/>
    </location>
</feature>
<proteinExistence type="inferred from homology"/>
<reference evidence="11 12" key="1">
    <citation type="submission" date="2016-11" db="EMBL/GenBank/DDBJ databases">
        <title>Study of marine rhodopsin-containing bacteria.</title>
        <authorList>
            <person name="Yoshizawa S."/>
            <person name="Kumagai Y."/>
            <person name="Kogure K."/>
        </authorList>
    </citation>
    <scope>NUCLEOTIDE SEQUENCE [LARGE SCALE GENOMIC DNA]</scope>
    <source>
        <strain evidence="11 12">SAORIC-28</strain>
    </source>
</reference>
<keyword evidence="12" id="KW-1185">Reference proteome</keyword>
<evidence type="ECO:0000256" key="6">
    <source>
        <dbReference type="ARBA" id="ARBA00022917"/>
    </source>
</evidence>
<dbReference type="RefSeq" id="WP_095511558.1">
    <property type="nucleotide sequence ID" value="NZ_MQWD01000001.1"/>
</dbReference>
<dbReference type="InterPro" id="IPR001412">
    <property type="entry name" value="aa-tRNA-synth_I_CS"/>
</dbReference>
<feature type="short sequence motif" description="'KMSKS' region" evidence="8">
    <location>
        <begin position="261"/>
        <end position="265"/>
    </location>
</feature>
<dbReference type="CDD" id="cd00808">
    <property type="entry name" value="GluRS_core"/>
    <property type="match status" value="1"/>
</dbReference>
<dbReference type="GO" id="GO:0000049">
    <property type="term" value="F:tRNA binding"/>
    <property type="evidence" value="ECO:0007669"/>
    <property type="project" value="InterPro"/>
</dbReference>
<sequence length="493" mass="54367">MSDAPVRVRFAPSPTGLLHIGGLRTALYNYLLARQTGGTFVLRIEDTDRSRYVPEAEQDILDGLAWASLTVDEGPTQGGDAGPYRQSERRDLYAEAAQRLIDGGHAYVAFDTPEEIESMKERHRSDANPNPTYDASTRGEMANSLTLDADQVQYRIERGDEHVVRLMVPEEETVMFTDRVRGDVVFETATVDDQVLVKSDGMPTYHLANVVDDHHMGITDVIRGEEWLSSVPKHLLMYRALGWTPPRLAHLPLIMSPTGGKLSKRSADRLNIPVSVVQYREAGFEPEAVVNFLALLGWNPGDDRELFTLDELVTVFDVERIGKSGVQFSMDKLLWFNGQHLRQLSPEQIAERARPAVEAKHGAVDAAALVAAAGLLRERLDKTSDLADADYLFGDPDAYDPSGVKKRWKDDSARLVALYADRLEADADFTEASTEAAMRGLAEDEAVGFGRIIHPVRLAATGTPAGAGMFETLVVIGREATVRRLRKAADTLG</sequence>
<evidence type="ECO:0000256" key="8">
    <source>
        <dbReference type="HAMAP-Rule" id="MF_00022"/>
    </source>
</evidence>
<dbReference type="SUPFAM" id="SSF52374">
    <property type="entry name" value="Nucleotidylyl transferase"/>
    <property type="match status" value="1"/>
</dbReference>
<evidence type="ECO:0000313" key="12">
    <source>
        <dbReference type="Proteomes" id="UP000216339"/>
    </source>
</evidence>
<dbReference type="Proteomes" id="UP000216339">
    <property type="component" value="Unassembled WGS sequence"/>
</dbReference>
<dbReference type="PANTHER" id="PTHR43311">
    <property type="entry name" value="GLUTAMATE--TRNA LIGASE"/>
    <property type="match status" value="1"/>
</dbReference>
<keyword evidence="3 8" id="KW-0436">Ligase</keyword>
<organism evidence="11 12">
    <name type="scientific">Rubrivirga marina</name>
    <dbReference type="NCBI Taxonomy" id="1196024"/>
    <lineage>
        <taxon>Bacteria</taxon>
        <taxon>Pseudomonadati</taxon>
        <taxon>Rhodothermota</taxon>
        <taxon>Rhodothermia</taxon>
        <taxon>Rhodothermales</taxon>
        <taxon>Rubricoccaceae</taxon>
        <taxon>Rubrivirga</taxon>
    </lineage>
</organism>
<dbReference type="SUPFAM" id="SSF48163">
    <property type="entry name" value="An anticodon-binding domain of class I aminoacyl-tRNA synthetases"/>
    <property type="match status" value="1"/>
</dbReference>
<comment type="catalytic activity">
    <reaction evidence="8">
        <text>tRNA(Glu) + L-glutamate + ATP = L-glutamyl-tRNA(Glu) + AMP + diphosphate</text>
        <dbReference type="Rhea" id="RHEA:23540"/>
        <dbReference type="Rhea" id="RHEA-COMP:9663"/>
        <dbReference type="Rhea" id="RHEA-COMP:9680"/>
        <dbReference type="ChEBI" id="CHEBI:29985"/>
        <dbReference type="ChEBI" id="CHEBI:30616"/>
        <dbReference type="ChEBI" id="CHEBI:33019"/>
        <dbReference type="ChEBI" id="CHEBI:78442"/>
        <dbReference type="ChEBI" id="CHEBI:78520"/>
        <dbReference type="ChEBI" id="CHEBI:456215"/>
        <dbReference type="EC" id="6.1.1.17"/>
    </reaction>
</comment>
<protein>
    <recommendedName>
        <fullName evidence="8">Glutamate--tRNA ligase</fullName>
        <ecNumber evidence="8">6.1.1.17</ecNumber>
    </recommendedName>
    <alternativeName>
        <fullName evidence="8">Glutamyl-tRNA synthetase</fullName>
        <shortName evidence="8">GluRS</shortName>
    </alternativeName>
</protein>
<comment type="subunit">
    <text evidence="8">Monomer.</text>
</comment>
<dbReference type="PRINTS" id="PR00987">
    <property type="entry name" value="TRNASYNTHGLU"/>
</dbReference>
<dbReference type="InterPro" id="IPR000924">
    <property type="entry name" value="Glu/Gln-tRNA-synth"/>
</dbReference>
<dbReference type="NCBIfam" id="TIGR00464">
    <property type="entry name" value="gltX_bact"/>
    <property type="match status" value="1"/>
</dbReference>
<dbReference type="HAMAP" id="MF_00022">
    <property type="entry name" value="Glu_tRNA_synth_type1"/>
    <property type="match status" value="1"/>
</dbReference>
<dbReference type="Gene3D" id="3.40.50.620">
    <property type="entry name" value="HUPs"/>
    <property type="match status" value="1"/>
</dbReference>
<keyword evidence="5 8" id="KW-0067">ATP-binding</keyword>
<dbReference type="Gene3D" id="1.10.10.350">
    <property type="match status" value="1"/>
</dbReference>
<evidence type="ECO:0000313" key="11">
    <source>
        <dbReference type="EMBL" id="PAP77885.1"/>
    </source>
</evidence>
<dbReference type="InterPro" id="IPR020058">
    <property type="entry name" value="Glu/Gln-tRNA-synth_Ib_cat-dom"/>
</dbReference>
<keyword evidence="4 8" id="KW-0547">Nucleotide-binding</keyword>
<dbReference type="GO" id="GO:0008270">
    <property type="term" value="F:zinc ion binding"/>
    <property type="evidence" value="ECO:0007669"/>
    <property type="project" value="InterPro"/>
</dbReference>
<dbReference type="GO" id="GO:0006424">
    <property type="term" value="P:glutamyl-tRNA aminoacylation"/>
    <property type="evidence" value="ECO:0007669"/>
    <property type="project" value="UniProtKB-UniRule"/>
</dbReference>
<comment type="function">
    <text evidence="8">Catalyzes the attachment of glutamate to tRNA(Glu) in a two-step reaction: glutamate is first activated by ATP to form Glu-AMP and then transferred to the acceptor end of tRNA(Glu).</text>
</comment>
<evidence type="ECO:0000256" key="2">
    <source>
        <dbReference type="ARBA" id="ARBA00022490"/>
    </source>
</evidence>
<keyword evidence="7 8" id="KW-0030">Aminoacyl-tRNA synthetase</keyword>
<feature type="domain" description="Glutamyl/glutaminyl-tRNA synthetase class Ib catalytic" evidence="9">
    <location>
        <begin position="6"/>
        <end position="335"/>
    </location>
</feature>
<dbReference type="GO" id="GO:0005829">
    <property type="term" value="C:cytosol"/>
    <property type="evidence" value="ECO:0007669"/>
    <property type="project" value="TreeGrafter"/>
</dbReference>
<dbReference type="InterPro" id="IPR008925">
    <property type="entry name" value="aa_tRNA-synth_I_cd-bd_sf"/>
</dbReference>
<dbReference type="InterPro" id="IPR014729">
    <property type="entry name" value="Rossmann-like_a/b/a_fold"/>
</dbReference>
<dbReference type="GO" id="GO:0004818">
    <property type="term" value="F:glutamate-tRNA ligase activity"/>
    <property type="evidence" value="ECO:0007669"/>
    <property type="project" value="UniProtKB-UniRule"/>
</dbReference>
<dbReference type="PANTHER" id="PTHR43311:SF2">
    <property type="entry name" value="GLUTAMATE--TRNA LIGASE, MITOCHONDRIAL-RELATED"/>
    <property type="match status" value="1"/>
</dbReference>
<dbReference type="InterPro" id="IPR020751">
    <property type="entry name" value="aa-tRNA-synth_I_codon-bd_sub2"/>
</dbReference>
<comment type="similarity">
    <text evidence="1 8">Belongs to the class-I aminoacyl-tRNA synthetase family. Glutamate--tRNA ligase type 1 subfamily.</text>
</comment>
<dbReference type="Pfam" id="PF19269">
    <property type="entry name" value="Anticodon_2"/>
    <property type="match status" value="1"/>
</dbReference>
<keyword evidence="2 8" id="KW-0963">Cytoplasm</keyword>
<comment type="caution">
    <text evidence="11">The sequence shown here is derived from an EMBL/GenBank/DDBJ whole genome shotgun (WGS) entry which is preliminary data.</text>
</comment>
<dbReference type="FunFam" id="3.40.50.620:FF:000127">
    <property type="entry name" value="Glutamate--tRNA ligase"/>
    <property type="match status" value="1"/>
</dbReference>
<dbReference type="GO" id="GO:0005524">
    <property type="term" value="F:ATP binding"/>
    <property type="evidence" value="ECO:0007669"/>
    <property type="project" value="UniProtKB-UniRule"/>
</dbReference>
<evidence type="ECO:0000256" key="1">
    <source>
        <dbReference type="ARBA" id="ARBA00007894"/>
    </source>
</evidence>
<accession>A0A271J4K6</accession>
<feature type="binding site" evidence="8">
    <location>
        <position position="264"/>
    </location>
    <ligand>
        <name>ATP</name>
        <dbReference type="ChEBI" id="CHEBI:30616"/>
    </ligand>
</feature>
<dbReference type="InterPro" id="IPR033910">
    <property type="entry name" value="GluRS_core"/>
</dbReference>
<name>A0A271J4K6_9BACT</name>
<dbReference type="AlphaFoldDB" id="A0A271J4K6"/>
<dbReference type="InterPro" id="IPR049940">
    <property type="entry name" value="GluQ/Sye"/>
</dbReference>
<dbReference type="PROSITE" id="PS00178">
    <property type="entry name" value="AA_TRNA_LIGASE_I"/>
    <property type="match status" value="1"/>
</dbReference>
<evidence type="ECO:0000259" key="10">
    <source>
        <dbReference type="Pfam" id="PF19269"/>
    </source>
</evidence>
<evidence type="ECO:0000256" key="7">
    <source>
        <dbReference type="ARBA" id="ARBA00023146"/>
    </source>
</evidence>
<dbReference type="OrthoDB" id="9807503at2"/>
<dbReference type="InterPro" id="IPR045462">
    <property type="entry name" value="aa-tRNA-synth_I_cd-bd"/>
</dbReference>
<dbReference type="InterPro" id="IPR004527">
    <property type="entry name" value="Glu-tRNA-ligase_bac/mito"/>
</dbReference>
<evidence type="ECO:0000256" key="3">
    <source>
        <dbReference type="ARBA" id="ARBA00022598"/>
    </source>
</evidence>
<evidence type="ECO:0000256" key="5">
    <source>
        <dbReference type="ARBA" id="ARBA00022840"/>
    </source>
</evidence>
<dbReference type="Pfam" id="PF00749">
    <property type="entry name" value="tRNA-synt_1c"/>
    <property type="match status" value="1"/>
</dbReference>
<comment type="subcellular location">
    <subcellularLocation>
        <location evidence="8">Cytoplasm</location>
    </subcellularLocation>
</comment>
<feature type="domain" description="Aminoacyl-tRNA synthetase class I anticodon-binding" evidence="10">
    <location>
        <begin position="348"/>
        <end position="488"/>
    </location>
</feature>
<dbReference type="EMBL" id="MQWD01000001">
    <property type="protein sequence ID" value="PAP77885.1"/>
    <property type="molecule type" value="Genomic_DNA"/>
</dbReference>